<evidence type="ECO:0000259" key="6">
    <source>
        <dbReference type="PROSITE" id="PS50219"/>
    </source>
</evidence>
<keyword evidence="2" id="KW-0813">Transport</keyword>
<dbReference type="GeneID" id="54475435"/>
<dbReference type="GO" id="GO:0006914">
    <property type="term" value="P:autophagy"/>
    <property type="evidence" value="ECO:0007669"/>
    <property type="project" value="TreeGrafter"/>
</dbReference>
<evidence type="ECO:0000313" key="8">
    <source>
        <dbReference type="Proteomes" id="UP000799767"/>
    </source>
</evidence>
<feature type="compositionally biased region" description="Polar residues" evidence="5">
    <location>
        <begin position="342"/>
        <end position="358"/>
    </location>
</feature>
<proteinExistence type="predicted"/>
<reference evidence="7" key="1">
    <citation type="journal article" date="2020" name="Stud. Mycol.">
        <title>101 Dothideomycetes genomes: a test case for predicting lifestyles and emergence of pathogens.</title>
        <authorList>
            <person name="Haridas S."/>
            <person name="Albert R."/>
            <person name="Binder M."/>
            <person name="Bloem J."/>
            <person name="Labutti K."/>
            <person name="Salamov A."/>
            <person name="Andreopoulos B."/>
            <person name="Baker S."/>
            <person name="Barry K."/>
            <person name="Bills G."/>
            <person name="Bluhm B."/>
            <person name="Cannon C."/>
            <person name="Castanera R."/>
            <person name="Culley D."/>
            <person name="Daum C."/>
            <person name="Ezra D."/>
            <person name="Gonzalez J."/>
            <person name="Henrissat B."/>
            <person name="Kuo A."/>
            <person name="Liang C."/>
            <person name="Lipzen A."/>
            <person name="Lutzoni F."/>
            <person name="Magnuson J."/>
            <person name="Mondo S."/>
            <person name="Nolan M."/>
            <person name="Ohm R."/>
            <person name="Pangilinan J."/>
            <person name="Park H.-J."/>
            <person name="Ramirez L."/>
            <person name="Alfaro M."/>
            <person name="Sun H."/>
            <person name="Tritt A."/>
            <person name="Yoshinaga Y."/>
            <person name="Zwiers L.-H."/>
            <person name="Turgeon B."/>
            <person name="Goodwin S."/>
            <person name="Spatafora J."/>
            <person name="Crous P."/>
            <person name="Grigoriev I."/>
        </authorList>
    </citation>
    <scope>NUCLEOTIDE SEQUENCE</scope>
    <source>
        <strain evidence="7">CBS 113389</strain>
    </source>
</reference>
<feature type="region of interest" description="Disordered" evidence="5">
    <location>
        <begin position="237"/>
        <end position="361"/>
    </location>
</feature>
<dbReference type="OrthoDB" id="5325112at2759"/>
<evidence type="ECO:0000256" key="2">
    <source>
        <dbReference type="ARBA" id="ARBA00022448"/>
    </source>
</evidence>
<feature type="domain" description="CNH" evidence="6">
    <location>
        <begin position="36"/>
        <end position="440"/>
    </location>
</feature>
<comment type="subcellular location">
    <subcellularLocation>
        <location evidence="1">Cytoplasm</location>
    </subcellularLocation>
</comment>
<dbReference type="RefSeq" id="XP_033587459.1">
    <property type="nucleotide sequence ID" value="XM_033734433.1"/>
</dbReference>
<organism evidence="7 8">
    <name type="scientific">Neohortaea acidophila</name>
    <dbReference type="NCBI Taxonomy" id="245834"/>
    <lineage>
        <taxon>Eukaryota</taxon>
        <taxon>Fungi</taxon>
        <taxon>Dikarya</taxon>
        <taxon>Ascomycota</taxon>
        <taxon>Pezizomycotina</taxon>
        <taxon>Dothideomycetes</taxon>
        <taxon>Dothideomycetidae</taxon>
        <taxon>Mycosphaerellales</taxon>
        <taxon>Teratosphaeriaceae</taxon>
        <taxon>Neohortaea</taxon>
    </lineage>
</organism>
<dbReference type="InterPro" id="IPR001180">
    <property type="entry name" value="CNH_dom"/>
</dbReference>
<feature type="compositionally biased region" description="Low complexity" evidence="5">
    <location>
        <begin position="325"/>
        <end position="335"/>
    </location>
</feature>
<dbReference type="GO" id="GO:0016020">
    <property type="term" value="C:membrane"/>
    <property type="evidence" value="ECO:0007669"/>
    <property type="project" value="TreeGrafter"/>
</dbReference>
<dbReference type="PANTHER" id="PTHR12894">
    <property type="entry name" value="CNH DOMAIN CONTAINING"/>
    <property type="match status" value="1"/>
</dbReference>
<evidence type="ECO:0000256" key="3">
    <source>
        <dbReference type="ARBA" id="ARBA00022490"/>
    </source>
</evidence>
<sequence>MDANAANSPDQDISSGTYILRELIKDLPLSSSDDVPAHITTADAWNGHLYIGTSKGEVLHYVSLPPDPSDPTSEASYIFASQLQPPFTTAQEGRDEGVKQILLLPQAEKVSILCNGTVSFYGLPELSPAYGGKIQQANCSWVGGLDLDLFNDDQASEVTAADPVIVLCLKSRLRMIKLGTEAARKIRDIELGGVSAIQRRGDLACVADGNIYSLLDVINHRKNDLFPISSLSVQEVVDEPKPAGTPQKTSHGASRSVSAATPARQTISHERNVSVGGESKSREGSPWPDRSSSRRRPSVASTPKRDDSPAKAIENPAASTEEQTPSRQPSRSISQPLPPNIVSPNSNEFLLTTGTNLSDPGVGLVVNRDGDPSGGTIEFSSYPESLVLDGVGQSAEPDTPGDSTPEGYVLAVVRQKVGDGVVKAIEVQRWNSEDSHPWKEWITVGSSDDDVEKTHVGMRTATTSAELVVPEISTSLRLRRLTLTNESSEDEDDKRNQEEDKFAARFSQVSASVLLYTNDRVSWVTKNPLILHMERQLASAVQNSANGELGIDVPGVQTVINSIRGQEARTELEFVTLTYIRQKASLLLFGNLVLQTVKGVNAYERDKRFAEEALVVGDIDPRVILSLVPILKDEIKHGKEGIWIAQGLRDTVTMLQRHCEPDSIVTDHNGPYGENILAIIRQYFFTLRQKKGFGSVSDEAHVFQTVDATLLHILLLLDQDSPRGVATPGEPSIRAELNDLVDRGVDCFDRAVQLFEQFHRLYMLSRLYQKKKLSAQVLATWKRILEGEEDAGGELVDGEHDVRRYLSRIRDRSLVQEYGAWLAQRNPKLGVQVFAEEDSRVKFEPAEAVSILKEKAPGAVKDYLEHLVFDKHHVQYVNDLITFYLDTVLAELEKPEGEAKSTLLQSYETYRALKPPKPTYRQFITDNALDAEWWRNRLRLLQLIGGSHGAASKYDVHSLRERLAPYSSELVPEMIILNGREGKHEEALRLLTHGLGDYDTAIRYCLLGGSSIFHPSSGLAAADQPILPEKEEQAHLFEVLLLHFLQLEDVSDRLERTAELLERFGGWFDVAKVLELIPDGWSVELVSGFLGSALRALVRERNETVVVKALVGAQNLKRSVEVVEKIEALGPVVVMAGEQGVV</sequence>
<dbReference type="InterPro" id="IPR032914">
    <property type="entry name" value="Vam6/VPS39/TRAP1"/>
</dbReference>
<protein>
    <submittedName>
        <fullName evidence="7">TGF beta receptor associated protein</fullName>
    </submittedName>
</protein>
<keyword evidence="4" id="KW-0653">Protein transport</keyword>
<dbReference type="GO" id="GO:0005737">
    <property type="term" value="C:cytoplasm"/>
    <property type="evidence" value="ECO:0007669"/>
    <property type="project" value="UniProtKB-SubCell"/>
</dbReference>
<feature type="compositionally biased region" description="Polar residues" evidence="5">
    <location>
        <begin position="246"/>
        <end position="266"/>
    </location>
</feature>
<gene>
    <name evidence="7" type="ORF">BDY17DRAFT_302581</name>
</gene>
<dbReference type="EMBL" id="MU001639">
    <property type="protein sequence ID" value="KAF2480889.1"/>
    <property type="molecule type" value="Genomic_DNA"/>
</dbReference>
<dbReference type="PANTHER" id="PTHR12894:SF27">
    <property type="entry name" value="TRANSFORMING GROWTH FACTOR-BETA RECEPTOR-ASSOCIATED PROTEIN 1"/>
    <property type="match status" value="1"/>
</dbReference>
<keyword evidence="8" id="KW-1185">Reference proteome</keyword>
<keyword evidence="7" id="KW-0675">Receptor</keyword>
<dbReference type="PROSITE" id="PS50219">
    <property type="entry name" value="CNH"/>
    <property type="match status" value="1"/>
</dbReference>
<keyword evidence="3" id="KW-0963">Cytoplasm</keyword>
<evidence type="ECO:0000256" key="4">
    <source>
        <dbReference type="ARBA" id="ARBA00022927"/>
    </source>
</evidence>
<evidence type="ECO:0000313" key="7">
    <source>
        <dbReference type="EMBL" id="KAF2480889.1"/>
    </source>
</evidence>
<name>A0A6A6PLH6_9PEZI</name>
<dbReference type="GO" id="GO:0015031">
    <property type="term" value="P:protein transport"/>
    <property type="evidence" value="ECO:0007669"/>
    <property type="project" value="UniProtKB-KW"/>
</dbReference>
<accession>A0A6A6PLH6</accession>
<dbReference type="GO" id="GO:0034058">
    <property type="term" value="P:endosomal vesicle fusion"/>
    <property type="evidence" value="ECO:0007669"/>
    <property type="project" value="TreeGrafter"/>
</dbReference>
<evidence type="ECO:0000256" key="1">
    <source>
        <dbReference type="ARBA" id="ARBA00004496"/>
    </source>
</evidence>
<evidence type="ECO:0000256" key="5">
    <source>
        <dbReference type="SAM" id="MobiDB-lite"/>
    </source>
</evidence>
<dbReference type="Proteomes" id="UP000799767">
    <property type="component" value="Unassembled WGS sequence"/>
</dbReference>
<dbReference type="AlphaFoldDB" id="A0A6A6PLH6"/>